<proteinExistence type="evidence at transcript level"/>
<feature type="region of interest" description="Disordered" evidence="2">
    <location>
        <begin position="353"/>
        <end position="387"/>
    </location>
</feature>
<accession>A0AB74UN30</accession>
<evidence type="ECO:0000256" key="1">
    <source>
        <dbReference type="SAM" id="Coils"/>
    </source>
</evidence>
<dbReference type="InterPro" id="IPR007483">
    <property type="entry name" value="Hamartin"/>
</dbReference>
<feature type="region of interest" description="Disordered" evidence="2">
    <location>
        <begin position="452"/>
        <end position="497"/>
    </location>
</feature>
<dbReference type="InterPro" id="IPR016024">
    <property type="entry name" value="ARM-type_fold"/>
</dbReference>
<feature type="compositionally biased region" description="Basic residues" evidence="2">
    <location>
        <begin position="600"/>
        <end position="609"/>
    </location>
</feature>
<feature type="compositionally biased region" description="Low complexity" evidence="2">
    <location>
        <begin position="1021"/>
        <end position="1035"/>
    </location>
</feature>
<sequence length="1064" mass="121094">MAHHHDNLFEKLESSNKDTVENFKHSIREQFSKVQEPWLINGLYDYYLNSNSLRCMEMLITLREPHHLFLFDRLCESIKNPKTEVKVRVQALTLLGYIARSQPTWLYSLPEHALFKQILKFLINEAELIPLISALLLLIILLPMYPSYIGEHYLDDVFEIFRRLAAWNSQVPGKLGEDQMIHLQVALYALFLRLYGMYPCNFLSYLRSQFRDRNDPVFCHTIKPMMDTVKMHPSLVTTSKESETTTERWKKMGVHDVIVECERFSLDMTDRCPHDTCQNTTEFRSRSGTMNSTVGTGAANELSYHQQNLRSLASLQMGSEEGFSPSQVYQLKAPINEATGVTHRHIQGYINRTSYPLPQEGSPPEAAIEATPETTPVRDFTPAPMPTKSNVARALTSFRSNSGGYIVSGTPTNSVPSSPMRKEPSPFVFPAQGNVTLSQHLAHRLTQERQISELPAKPPPSSPLKILQGESSRALRSESPISQEDEEVSSISAGRSETNKKVISRYCDSVLPDIDDSSDYNKEEDTEHGSPCTAGGLHMPNSRSINSFKKRIRRLRYHSQCNPELDGVELSTGSSPGNGMPSSSNSVVRRANSCPDIKKSPHPTHKGNKTRPFYETDEETMSEDQSNGLCEERKKHKSMNSATQTEVFWPMPYEHLFLNIFPSLKEESAEIKPSPVPSPAPVLHQVMDPYRPSLYDILDKYIDNTVATIDNNHSLRDQVQLINQHFLFERHRRETHAYRNRRLLSDAKNTRLLEEYNSALRDQVQLEQKEIDDLREQLEDYRKVVAEQQRVLQNSWNFLKEKCDHVEEENGDLQESKKKMECDVAAFRSQCGLIDKQRQHAEAAVLDALADGKIAREQALAGDKFRQQLQRVNGDLLVMGELQVKYQEKLDKLLNKSQSDEGMRQLSETYREELKGLQQQIDAKTLALDAYKARLTELEHSIIAKDEIIAGQKRTLTAASLEREAVLEAVESKYQSQLAINRVLEEHVLELRQKLEVEIARRRTQSPDTSSCQEVQTTQHSSPLSASLASSEGSAVMQQELKNLQMYVDQDGSSNEQTNQGKND</sequence>
<feature type="region of interest" description="Disordered" evidence="2">
    <location>
        <begin position="1002"/>
        <end position="1064"/>
    </location>
</feature>
<name>A0AB74UN30_9CUCU</name>
<dbReference type="GO" id="GO:0051726">
    <property type="term" value="P:regulation of cell cycle"/>
    <property type="evidence" value="ECO:0007669"/>
    <property type="project" value="TreeGrafter"/>
</dbReference>
<feature type="compositionally biased region" description="Polar residues" evidence="2">
    <location>
        <begin position="1006"/>
        <end position="1020"/>
    </location>
</feature>
<feature type="coiled-coil region" evidence="1">
    <location>
        <begin position="749"/>
        <end position="823"/>
    </location>
</feature>
<dbReference type="GO" id="GO:0032007">
    <property type="term" value="P:negative regulation of TOR signaling"/>
    <property type="evidence" value="ECO:0007669"/>
    <property type="project" value="TreeGrafter"/>
</dbReference>
<keyword evidence="1" id="KW-0175">Coiled coil</keyword>
<feature type="compositionally biased region" description="Basic and acidic residues" evidence="2">
    <location>
        <begin position="519"/>
        <end position="528"/>
    </location>
</feature>
<dbReference type="Pfam" id="PF04388">
    <property type="entry name" value="Hamartin"/>
    <property type="match status" value="1"/>
</dbReference>
<feature type="region of interest" description="Disordered" evidence="2">
    <location>
        <begin position="564"/>
        <end position="637"/>
    </location>
</feature>
<dbReference type="PANTHER" id="PTHR15154">
    <property type="entry name" value="HAMARTIN"/>
    <property type="match status" value="1"/>
</dbReference>
<evidence type="ECO:0000313" key="3">
    <source>
        <dbReference type="EMBL" id="XHV10870.1"/>
    </source>
</evidence>
<dbReference type="EMBL" id="PQ440136">
    <property type="protein sequence ID" value="XHV10870.1"/>
    <property type="molecule type" value="mRNA"/>
</dbReference>
<dbReference type="PANTHER" id="PTHR15154:SF2">
    <property type="entry name" value="HAMARTIN"/>
    <property type="match status" value="1"/>
</dbReference>
<dbReference type="AlphaFoldDB" id="A0AB74UN30"/>
<feature type="coiled-coil region" evidence="1">
    <location>
        <begin position="907"/>
        <end position="934"/>
    </location>
</feature>
<feature type="region of interest" description="Disordered" evidence="2">
    <location>
        <begin position="513"/>
        <end position="543"/>
    </location>
</feature>
<organism evidence="3">
    <name type="scientific">Euwallacea interjectus</name>
    <dbReference type="NCBI Taxonomy" id="321055"/>
    <lineage>
        <taxon>Eukaryota</taxon>
        <taxon>Metazoa</taxon>
        <taxon>Ecdysozoa</taxon>
        <taxon>Arthropoda</taxon>
        <taxon>Hexapoda</taxon>
        <taxon>Insecta</taxon>
        <taxon>Pterygota</taxon>
        <taxon>Neoptera</taxon>
        <taxon>Endopterygota</taxon>
        <taxon>Coleoptera</taxon>
        <taxon>Polyphaga</taxon>
        <taxon>Cucujiformia</taxon>
        <taxon>Curculionidae</taxon>
        <taxon>Scolytinae</taxon>
        <taxon>Euwallacea</taxon>
    </lineage>
</organism>
<feature type="compositionally biased region" description="Low complexity" evidence="2">
    <location>
        <begin position="571"/>
        <end position="593"/>
    </location>
</feature>
<dbReference type="SUPFAM" id="SSF48371">
    <property type="entry name" value="ARM repeat"/>
    <property type="match status" value="1"/>
</dbReference>
<evidence type="ECO:0000256" key="2">
    <source>
        <dbReference type="SAM" id="MobiDB-lite"/>
    </source>
</evidence>
<dbReference type="GO" id="GO:0033596">
    <property type="term" value="C:TSC1-TSC2 complex"/>
    <property type="evidence" value="ECO:0007669"/>
    <property type="project" value="TreeGrafter"/>
</dbReference>
<dbReference type="GO" id="GO:0008285">
    <property type="term" value="P:negative regulation of cell population proliferation"/>
    <property type="evidence" value="ECO:0007669"/>
    <property type="project" value="TreeGrafter"/>
</dbReference>
<protein>
    <submittedName>
        <fullName evidence="3">Hamartin-like protein</fullName>
    </submittedName>
</protein>
<feature type="compositionally biased region" description="Polar residues" evidence="2">
    <location>
        <begin position="1051"/>
        <end position="1064"/>
    </location>
</feature>
<reference evidence="3" key="1">
    <citation type="submission" date="2024-10" db="EMBL/GenBank/DDBJ databases">
        <title>Cloning and expression analysis of insulin pathway genes in Euwallacea interjectus.</title>
        <authorList>
            <person name="Dai L."/>
        </authorList>
    </citation>
    <scope>NUCLEOTIDE SEQUENCE</scope>
    <source>
        <strain evidence="3">Af1</strain>
    </source>
</reference>